<dbReference type="Proteomes" id="UP001163046">
    <property type="component" value="Unassembled WGS sequence"/>
</dbReference>
<proteinExistence type="predicted"/>
<protein>
    <recommendedName>
        <fullName evidence="1">Centrosomal protein CEP104 N-terminal domain-containing protein</fullName>
    </recommendedName>
</protein>
<dbReference type="SUPFAM" id="SSF49785">
    <property type="entry name" value="Galactose-binding domain-like"/>
    <property type="match status" value="1"/>
</dbReference>
<evidence type="ECO:0000259" key="1">
    <source>
        <dbReference type="Pfam" id="PF21038"/>
    </source>
</evidence>
<dbReference type="OrthoDB" id="66599at2759"/>
<name>A0A9X0A6P8_9CNID</name>
<sequence length="87" mass="10023">MPNKVPFQVVYSSSADDNHRENELELHSPTTKGWQSSRFCLYPQELVLLMKEPIRLRKLQILSHQFMISSKVEVLISRVPTGQSPPC</sequence>
<dbReference type="InterPro" id="IPR048739">
    <property type="entry name" value="CEP104_N"/>
</dbReference>
<dbReference type="AlphaFoldDB" id="A0A9X0A6P8"/>
<dbReference type="PANTHER" id="PTHR13371">
    <property type="entry name" value="GLYCINE-, GLUTAMATE-, THIENYLCYCLOHEXYLPIPERIDINE-BINDING PROTEIN"/>
    <property type="match status" value="1"/>
</dbReference>
<comment type="caution">
    <text evidence="2">The sequence shown here is derived from an EMBL/GenBank/DDBJ whole genome shotgun (WGS) entry which is preliminary data.</text>
</comment>
<dbReference type="InterPro" id="IPR052607">
    <property type="entry name" value="CEP104-like"/>
</dbReference>
<feature type="domain" description="Centrosomal protein CEP104 N-terminal" evidence="1">
    <location>
        <begin position="33"/>
        <end position="81"/>
    </location>
</feature>
<keyword evidence="3" id="KW-1185">Reference proteome</keyword>
<dbReference type="GO" id="GO:0005929">
    <property type="term" value="C:cilium"/>
    <property type="evidence" value="ECO:0007669"/>
    <property type="project" value="TreeGrafter"/>
</dbReference>
<organism evidence="2 3">
    <name type="scientific">Desmophyllum pertusum</name>
    <dbReference type="NCBI Taxonomy" id="174260"/>
    <lineage>
        <taxon>Eukaryota</taxon>
        <taxon>Metazoa</taxon>
        <taxon>Cnidaria</taxon>
        <taxon>Anthozoa</taxon>
        <taxon>Hexacorallia</taxon>
        <taxon>Scleractinia</taxon>
        <taxon>Caryophylliina</taxon>
        <taxon>Caryophylliidae</taxon>
        <taxon>Desmophyllum</taxon>
    </lineage>
</organism>
<dbReference type="EMBL" id="MU825396">
    <property type="protein sequence ID" value="KAJ7394456.1"/>
    <property type="molecule type" value="Genomic_DNA"/>
</dbReference>
<evidence type="ECO:0000313" key="2">
    <source>
        <dbReference type="EMBL" id="KAJ7394456.1"/>
    </source>
</evidence>
<gene>
    <name evidence="2" type="ORF">OS493_000267</name>
</gene>
<reference evidence="2" key="1">
    <citation type="submission" date="2023-01" db="EMBL/GenBank/DDBJ databases">
        <title>Genome assembly of the deep-sea coral Lophelia pertusa.</title>
        <authorList>
            <person name="Herrera S."/>
            <person name="Cordes E."/>
        </authorList>
    </citation>
    <scope>NUCLEOTIDE SEQUENCE</scope>
    <source>
        <strain evidence="2">USNM1676648</strain>
        <tissue evidence="2">Polyp</tissue>
    </source>
</reference>
<dbReference type="InterPro" id="IPR008979">
    <property type="entry name" value="Galactose-bd-like_sf"/>
</dbReference>
<evidence type="ECO:0000313" key="3">
    <source>
        <dbReference type="Proteomes" id="UP001163046"/>
    </source>
</evidence>
<accession>A0A9X0A6P8</accession>
<dbReference type="Pfam" id="PF21038">
    <property type="entry name" value="CEP104_N"/>
    <property type="match status" value="1"/>
</dbReference>
<dbReference type="PANTHER" id="PTHR13371:SF0">
    <property type="entry name" value="CENTROSOMAL PROTEIN OF 104 KDA"/>
    <property type="match status" value="1"/>
</dbReference>